<accession>A0ABV7RLD4</accession>
<proteinExistence type="inferred from homology"/>
<sequence length="318" mass="34235">MSTGAAPFAFVEAGADAACRAALDRADRLRDDPAALTALWLQARVLLLDDKGHALADADGNLRAPHGQDISEGPGGVGAAVFLGLDAHGGGWFALEAALTAFDAPRRVDLRSAAALWPAFEASVFAQARALQHWRSRHRFCGVCGGEVTLSRGGWQGRCQRCGAEHYPRTDPAVIVAVSDGERLLLGRQSAWPARRYSVIAGFVEPGETLEQTVAREVLEETGVRVRRCHYLASQPWPFPGALMLGFAAQAEPDVPQVSDELEAAAWFTREEVRAACARGEWDGADDDGEGPVLSPSISISRWLIEHWLAADADRHAR</sequence>
<dbReference type="GO" id="GO:0016787">
    <property type="term" value="F:hydrolase activity"/>
    <property type="evidence" value="ECO:0007669"/>
    <property type="project" value="UniProtKB-KW"/>
</dbReference>
<reference evidence="13" key="1">
    <citation type="journal article" date="2019" name="Int. J. Syst. Evol. Microbiol.">
        <title>The Global Catalogue of Microorganisms (GCM) 10K type strain sequencing project: providing services to taxonomists for standard genome sequencing and annotation.</title>
        <authorList>
            <consortium name="The Broad Institute Genomics Platform"/>
            <consortium name="The Broad Institute Genome Sequencing Center for Infectious Disease"/>
            <person name="Wu L."/>
            <person name="Ma J."/>
        </authorList>
    </citation>
    <scope>NUCLEOTIDE SEQUENCE [LARGE SCALE GENOMIC DNA]</scope>
    <source>
        <strain evidence="13">KCTC 42875</strain>
    </source>
</reference>
<protein>
    <recommendedName>
        <fullName evidence="4">NAD(+) diphosphatase</fullName>
        <ecNumber evidence="4">3.6.1.22</ecNumber>
    </recommendedName>
</protein>
<comment type="catalytic activity">
    <reaction evidence="9">
        <text>a 5'-end NAD(+)-phospho-ribonucleoside in mRNA + H2O = a 5'-end phospho-adenosine-phospho-ribonucleoside in mRNA + beta-nicotinamide D-ribonucleotide + 2 H(+)</text>
        <dbReference type="Rhea" id="RHEA:60876"/>
        <dbReference type="Rhea" id="RHEA-COMP:15698"/>
        <dbReference type="Rhea" id="RHEA-COMP:15719"/>
        <dbReference type="ChEBI" id="CHEBI:14649"/>
        <dbReference type="ChEBI" id="CHEBI:15377"/>
        <dbReference type="ChEBI" id="CHEBI:15378"/>
        <dbReference type="ChEBI" id="CHEBI:144029"/>
        <dbReference type="ChEBI" id="CHEBI:144051"/>
    </reaction>
    <physiologicalReaction direction="left-to-right" evidence="9">
        <dbReference type="Rhea" id="RHEA:60877"/>
    </physiologicalReaction>
</comment>
<dbReference type="RefSeq" id="WP_386758106.1">
    <property type="nucleotide sequence ID" value="NZ_JBHRXK010000002.1"/>
</dbReference>
<keyword evidence="5" id="KW-0479">Metal-binding</keyword>
<dbReference type="InterPro" id="IPR015376">
    <property type="entry name" value="Znr_NADH_PPase"/>
</dbReference>
<dbReference type="PROSITE" id="PS00893">
    <property type="entry name" value="NUDIX_BOX"/>
    <property type="match status" value="1"/>
</dbReference>
<gene>
    <name evidence="12" type="primary">nudC</name>
    <name evidence="12" type="ORF">ACFOLC_04835</name>
</gene>
<evidence type="ECO:0000256" key="6">
    <source>
        <dbReference type="ARBA" id="ARBA00022801"/>
    </source>
</evidence>
<name>A0ABV7RLD4_9GAMM</name>
<dbReference type="PANTHER" id="PTHR42904">
    <property type="entry name" value="NUDIX HYDROLASE, NUDC SUBFAMILY"/>
    <property type="match status" value="1"/>
</dbReference>
<dbReference type="Gene3D" id="3.90.79.10">
    <property type="entry name" value="Nucleoside Triphosphate Pyrophosphohydrolase"/>
    <property type="match status" value="1"/>
</dbReference>
<dbReference type="InterPro" id="IPR000086">
    <property type="entry name" value="NUDIX_hydrolase_dom"/>
</dbReference>
<dbReference type="NCBIfam" id="NF001299">
    <property type="entry name" value="PRK00241.1"/>
    <property type="match status" value="1"/>
</dbReference>
<keyword evidence="8" id="KW-0520">NAD</keyword>
<keyword evidence="7" id="KW-0460">Magnesium</keyword>
<evidence type="ECO:0000256" key="5">
    <source>
        <dbReference type="ARBA" id="ARBA00022723"/>
    </source>
</evidence>
<dbReference type="InterPro" id="IPR050241">
    <property type="entry name" value="NAD-cap_RNA_hydrolase_NudC"/>
</dbReference>
<dbReference type="PANTHER" id="PTHR42904:SF6">
    <property type="entry name" value="NAD-CAPPED RNA HYDROLASE NUDT12"/>
    <property type="match status" value="1"/>
</dbReference>
<evidence type="ECO:0000256" key="8">
    <source>
        <dbReference type="ARBA" id="ARBA00023027"/>
    </source>
</evidence>
<dbReference type="PRINTS" id="PR00502">
    <property type="entry name" value="NUDIXFAMILY"/>
</dbReference>
<dbReference type="InterPro" id="IPR049734">
    <property type="entry name" value="NudC-like_C"/>
</dbReference>
<evidence type="ECO:0000256" key="3">
    <source>
        <dbReference type="ARBA" id="ARBA00009595"/>
    </source>
</evidence>
<dbReference type="Pfam" id="PF09297">
    <property type="entry name" value="Zn_ribbon_NUD"/>
    <property type="match status" value="1"/>
</dbReference>
<dbReference type="Proteomes" id="UP001595740">
    <property type="component" value="Unassembled WGS sequence"/>
</dbReference>
<comment type="cofactor">
    <cofactor evidence="2">
        <name>Zn(2+)</name>
        <dbReference type="ChEBI" id="CHEBI:29105"/>
    </cofactor>
</comment>
<dbReference type="CDD" id="cd03429">
    <property type="entry name" value="NUDIX_NADH_pyrophosphatase_Nudt13"/>
    <property type="match status" value="1"/>
</dbReference>
<dbReference type="Pfam" id="PF00293">
    <property type="entry name" value="NUDIX"/>
    <property type="match status" value="1"/>
</dbReference>
<evidence type="ECO:0000259" key="11">
    <source>
        <dbReference type="PROSITE" id="PS51462"/>
    </source>
</evidence>
<organism evidence="12 13">
    <name type="scientific">Lysobacter cavernae</name>
    <dbReference type="NCBI Taxonomy" id="1685901"/>
    <lineage>
        <taxon>Bacteria</taxon>
        <taxon>Pseudomonadati</taxon>
        <taxon>Pseudomonadota</taxon>
        <taxon>Gammaproteobacteria</taxon>
        <taxon>Lysobacterales</taxon>
        <taxon>Lysobacteraceae</taxon>
        <taxon>Lysobacter</taxon>
    </lineage>
</organism>
<keyword evidence="13" id="KW-1185">Reference proteome</keyword>
<feature type="domain" description="Nudix hydrolase" evidence="11">
    <location>
        <begin position="168"/>
        <end position="290"/>
    </location>
</feature>
<dbReference type="InterPro" id="IPR020476">
    <property type="entry name" value="Nudix_hydrolase"/>
</dbReference>
<evidence type="ECO:0000256" key="2">
    <source>
        <dbReference type="ARBA" id="ARBA00001947"/>
    </source>
</evidence>
<dbReference type="SUPFAM" id="SSF55811">
    <property type="entry name" value="Nudix"/>
    <property type="match status" value="1"/>
</dbReference>
<comment type="caution">
    <text evidence="12">The sequence shown here is derived from an EMBL/GenBank/DDBJ whole genome shotgun (WGS) entry which is preliminary data.</text>
</comment>
<evidence type="ECO:0000313" key="13">
    <source>
        <dbReference type="Proteomes" id="UP001595740"/>
    </source>
</evidence>
<dbReference type="EC" id="3.6.1.22" evidence="4"/>
<comment type="cofactor">
    <cofactor evidence="1">
        <name>Mg(2+)</name>
        <dbReference type="ChEBI" id="CHEBI:18420"/>
    </cofactor>
</comment>
<dbReference type="InterPro" id="IPR015797">
    <property type="entry name" value="NUDIX_hydrolase-like_dom_sf"/>
</dbReference>
<evidence type="ECO:0000256" key="10">
    <source>
        <dbReference type="RuleBase" id="RU003476"/>
    </source>
</evidence>
<dbReference type="Gene3D" id="3.90.79.20">
    <property type="match status" value="1"/>
</dbReference>
<dbReference type="PROSITE" id="PS51462">
    <property type="entry name" value="NUDIX"/>
    <property type="match status" value="1"/>
</dbReference>
<evidence type="ECO:0000256" key="9">
    <source>
        <dbReference type="ARBA" id="ARBA00023679"/>
    </source>
</evidence>
<comment type="similarity">
    <text evidence="3">Belongs to the Nudix hydrolase family. NudC subfamily.</text>
</comment>
<evidence type="ECO:0000256" key="7">
    <source>
        <dbReference type="ARBA" id="ARBA00022842"/>
    </source>
</evidence>
<evidence type="ECO:0000256" key="4">
    <source>
        <dbReference type="ARBA" id="ARBA00012381"/>
    </source>
</evidence>
<keyword evidence="6 10" id="KW-0378">Hydrolase</keyword>
<evidence type="ECO:0000313" key="12">
    <source>
        <dbReference type="EMBL" id="MFC3550335.1"/>
    </source>
</evidence>
<dbReference type="EMBL" id="JBHRXK010000002">
    <property type="protein sequence ID" value="MFC3550335.1"/>
    <property type="molecule type" value="Genomic_DNA"/>
</dbReference>
<evidence type="ECO:0000256" key="1">
    <source>
        <dbReference type="ARBA" id="ARBA00001946"/>
    </source>
</evidence>
<dbReference type="InterPro" id="IPR020084">
    <property type="entry name" value="NUDIX_hydrolase_CS"/>
</dbReference>